<feature type="coiled-coil region" evidence="1">
    <location>
        <begin position="309"/>
        <end position="371"/>
    </location>
</feature>
<dbReference type="RefSeq" id="WP_042514415.1">
    <property type="nucleotide sequence ID" value="NZ_CP065740.1"/>
</dbReference>
<dbReference type="Proteomes" id="UP000594791">
    <property type="component" value="Plasmid unnamed"/>
</dbReference>
<reference evidence="3 4" key="1">
    <citation type="submission" date="2020-12" db="EMBL/GenBank/DDBJ databases">
        <title>FDA dAtabase for Regulatory Grade micrObial Sequences (FDA-ARGOS): Supporting development and validation of Infectious Disease Dx tests.</title>
        <authorList>
            <person name="Nelson B."/>
            <person name="Plummer A."/>
            <person name="Tallon L."/>
            <person name="Sadzewicz L."/>
            <person name="Zhao X."/>
            <person name="Boylan J."/>
            <person name="Ott S."/>
            <person name="Bowen H."/>
            <person name="Vavikolanu K."/>
            <person name="Mehta A."/>
            <person name="Aluvathingal J."/>
            <person name="Nadendla S."/>
            <person name="Myers T."/>
            <person name="Yan Y."/>
            <person name="Sichtig H."/>
        </authorList>
    </citation>
    <scope>NUCLEOTIDE SEQUENCE [LARGE SCALE GENOMIC DNA]</scope>
    <source>
        <strain evidence="3 4">FDAARGOS_920</strain>
        <plasmid evidence="3 4">unnamed</plasmid>
    </source>
</reference>
<protein>
    <recommendedName>
        <fullName evidence="2">CD-NTase associated protein 4-like DNA endonuclease domain-containing protein</fullName>
    </recommendedName>
</protein>
<keyword evidence="1" id="KW-0175">Coiled coil</keyword>
<keyword evidence="3" id="KW-0614">Plasmid</keyword>
<proteinExistence type="predicted"/>
<evidence type="ECO:0000256" key="1">
    <source>
        <dbReference type="SAM" id="Coils"/>
    </source>
</evidence>
<evidence type="ECO:0000259" key="2">
    <source>
        <dbReference type="Pfam" id="PF14130"/>
    </source>
</evidence>
<accession>A0A7T2QLA8</accession>
<name>A0A7T2QLA8_9BACI</name>
<keyword evidence="4" id="KW-1185">Reference proteome</keyword>
<feature type="coiled-coil region" evidence="1">
    <location>
        <begin position="178"/>
        <end position="205"/>
    </location>
</feature>
<dbReference type="InterPro" id="IPR025382">
    <property type="entry name" value="Cap4-like_endonuclease_dom"/>
</dbReference>
<geneLocation type="plasmid" evidence="3 4">
    <name>unnamed</name>
</geneLocation>
<gene>
    <name evidence="3" type="ORF">I6G77_27965</name>
</gene>
<evidence type="ECO:0000313" key="4">
    <source>
        <dbReference type="Proteomes" id="UP000594791"/>
    </source>
</evidence>
<dbReference type="Pfam" id="PF14130">
    <property type="entry name" value="Cap4_nuclease"/>
    <property type="match status" value="1"/>
</dbReference>
<organism evidence="3 4">
    <name type="scientific">Bacillus tropicus</name>
    <dbReference type="NCBI Taxonomy" id="2026188"/>
    <lineage>
        <taxon>Bacteria</taxon>
        <taxon>Bacillati</taxon>
        <taxon>Bacillota</taxon>
        <taxon>Bacilli</taxon>
        <taxon>Bacillales</taxon>
        <taxon>Bacillaceae</taxon>
        <taxon>Bacillus</taxon>
        <taxon>Bacillus cereus group</taxon>
    </lineage>
</organism>
<sequence length="489" mass="58033">MVNYELSLFKKNTDAIGTNRGFLYQYLKTLNTWIRNYIAGNNVEIYCETEDDIKELDIINSIVRFTQVKCYSTSFSLKSEDIKKSIFNFFILYSEYSCKYSGEFQFITNSKVSRESNLLDKWAVSDGDLDKELLEKLILESRKIIEEFITKEKDAQIKKFDEMILTRNNKIISDDPNSEKIQRSIKELEDKKENIIKQYEIAMKYVQDDAKLKDFISKIKWEFDDISAEESIEVLKTENIELISKIKEIECVSKTMEARLLSEVFHKSSESLVEKRVLTNNLFAEIIRESEDEIFQKADGVLVQIYYRFDSLEDKMNNILESLKDKENEKMVSKKQEIDKINLKYFEEDEIERVKVRGEEEREKQSNLERKISNIGLGLDTEFLIDIATTNRCSYLLYLEELKLNGRTNEYQVIKELERKVRSHCFNQFRKKQAKVDFNPHEFWLDLQEELTRESKGFEKSKQIEIDNEIVFAQMYQIAAECPLKWHKE</sequence>
<evidence type="ECO:0000313" key="3">
    <source>
        <dbReference type="EMBL" id="QPR80651.1"/>
    </source>
</evidence>
<feature type="domain" description="CD-NTase associated protein 4-like DNA endonuclease" evidence="2">
    <location>
        <begin position="18"/>
        <end position="146"/>
    </location>
</feature>
<dbReference type="EMBL" id="CP065740">
    <property type="protein sequence ID" value="QPR80651.1"/>
    <property type="molecule type" value="Genomic_DNA"/>
</dbReference>